<dbReference type="SUPFAM" id="SSF57701">
    <property type="entry name" value="Zn2/Cys6 DNA-binding domain"/>
    <property type="match status" value="1"/>
</dbReference>
<dbReference type="PROSITE" id="PS00463">
    <property type="entry name" value="ZN2_CY6_FUNGAL_1"/>
    <property type="match status" value="1"/>
</dbReference>
<protein>
    <submittedName>
        <fullName evidence="11">C6 transcription factor</fullName>
    </submittedName>
</protein>
<feature type="compositionally biased region" description="Low complexity" evidence="9">
    <location>
        <begin position="691"/>
        <end position="719"/>
    </location>
</feature>
<proteinExistence type="predicted"/>
<comment type="subcellular location">
    <subcellularLocation>
        <location evidence="1">Nucleus</location>
    </subcellularLocation>
</comment>
<evidence type="ECO:0000256" key="4">
    <source>
        <dbReference type="ARBA" id="ARBA00023015"/>
    </source>
</evidence>
<dbReference type="OrthoDB" id="2341546at2759"/>
<keyword evidence="8" id="KW-0175">Coiled coil</keyword>
<evidence type="ECO:0000256" key="5">
    <source>
        <dbReference type="ARBA" id="ARBA00023125"/>
    </source>
</evidence>
<keyword evidence="5" id="KW-0238">DNA-binding</keyword>
<dbReference type="InterPro" id="IPR036864">
    <property type="entry name" value="Zn2-C6_fun-type_DNA-bd_sf"/>
</dbReference>
<feature type="coiled-coil region" evidence="8">
    <location>
        <begin position="122"/>
        <end position="149"/>
    </location>
</feature>
<keyword evidence="7" id="KW-0539">Nucleus</keyword>
<dbReference type="Proteomes" id="UP000324767">
    <property type="component" value="Unassembled WGS sequence"/>
</dbReference>
<gene>
    <name evidence="11" type="ORF">FRX48_00297</name>
</gene>
<dbReference type="GO" id="GO:0006351">
    <property type="term" value="P:DNA-templated transcription"/>
    <property type="evidence" value="ECO:0007669"/>
    <property type="project" value="InterPro"/>
</dbReference>
<feature type="domain" description="Zn(2)-C6 fungal-type" evidence="10">
    <location>
        <begin position="83"/>
        <end position="116"/>
    </location>
</feature>
<evidence type="ECO:0000256" key="9">
    <source>
        <dbReference type="SAM" id="MobiDB-lite"/>
    </source>
</evidence>
<evidence type="ECO:0000256" key="7">
    <source>
        <dbReference type="ARBA" id="ARBA00023242"/>
    </source>
</evidence>
<dbReference type="GO" id="GO:0005634">
    <property type="term" value="C:nucleus"/>
    <property type="evidence" value="ECO:0007669"/>
    <property type="project" value="UniProtKB-SubCell"/>
</dbReference>
<dbReference type="Pfam" id="PF00172">
    <property type="entry name" value="Zn_clus"/>
    <property type="match status" value="1"/>
</dbReference>
<feature type="region of interest" description="Disordered" evidence="9">
    <location>
        <begin position="648"/>
        <end position="728"/>
    </location>
</feature>
<dbReference type="GO" id="GO:0008270">
    <property type="term" value="F:zinc ion binding"/>
    <property type="evidence" value="ECO:0007669"/>
    <property type="project" value="InterPro"/>
</dbReference>
<evidence type="ECO:0000256" key="8">
    <source>
        <dbReference type="SAM" id="Coils"/>
    </source>
</evidence>
<feature type="compositionally biased region" description="Polar residues" evidence="9">
    <location>
        <begin position="21"/>
        <end position="43"/>
    </location>
</feature>
<evidence type="ECO:0000256" key="3">
    <source>
        <dbReference type="ARBA" id="ARBA00022833"/>
    </source>
</evidence>
<evidence type="ECO:0000256" key="6">
    <source>
        <dbReference type="ARBA" id="ARBA00023163"/>
    </source>
</evidence>
<dbReference type="InterPro" id="IPR007219">
    <property type="entry name" value="XnlR_reg_dom"/>
</dbReference>
<dbReference type="SMART" id="SM00066">
    <property type="entry name" value="GAL4"/>
    <property type="match status" value="1"/>
</dbReference>
<reference evidence="11 12" key="1">
    <citation type="submission" date="2019-09" db="EMBL/GenBank/DDBJ databases">
        <title>The hologenome of the rock-dwelling lichen Lasallia pustulata.</title>
        <authorList>
            <person name="Greshake Tzovaras B."/>
            <person name="Segers F."/>
            <person name="Bicker A."/>
            <person name="Dal Grande F."/>
            <person name="Otte J."/>
            <person name="Hankeln T."/>
            <person name="Schmitt I."/>
            <person name="Ebersberger I."/>
        </authorList>
    </citation>
    <scope>NUCLEOTIDE SEQUENCE [LARGE SCALE GENOMIC DNA]</scope>
    <source>
        <strain evidence="11">A1-1</strain>
    </source>
</reference>
<evidence type="ECO:0000313" key="11">
    <source>
        <dbReference type="EMBL" id="KAA6415581.1"/>
    </source>
</evidence>
<evidence type="ECO:0000259" key="10">
    <source>
        <dbReference type="PROSITE" id="PS50048"/>
    </source>
</evidence>
<keyword evidence="3" id="KW-0862">Zinc</keyword>
<dbReference type="InterPro" id="IPR001138">
    <property type="entry name" value="Zn2Cys6_DnaBD"/>
</dbReference>
<dbReference type="AlphaFoldDB" id="A0A5M8Q3J4"/>
<dbReference type="CDD" id="cd00067">
    <property type="entry name" value="GAL4"/>
    <property type="match status" value="1"/>
</dbReference>
<dbReference type="PROSITE" id="PS50048">
    <property type="entry name" value="ZN2_CY6_FUNGAL_2"/>
    <property type="match status" value="1"/>
</dbReference>
<dbReference type="GO" id="GO:0000981">
    <property type="term" value="F:DNA-binding transcription factor activity, RNA polymerase II-specific"/>
    <property type="evidence" value="ECO:0007669"/>
    <property type="project" value="InterPro"/>
</dbReference>
<dbReference type="PANTHER" id="PTHR31845:SF21">
    <property type="entry name" value="REGULATORY PROTEIN LEU3"/>
    <property type="match status" value="1"/>
</dbReference>
<dbReference type="CDD" id="cd12148">
    <property type="entry name" value="fungal_TF_MHR"/>
    <property type="match status" value="1"/>
</dbReference>
<keyword evidence="2" id="KW-0479">Metal-binding</keyword>
<dbReference type="Pfam" id="PF04082">
    <property type="entry name" value="Fungal_trans"/>
    <property type="match status" value="1"/>
</dbReference>
<dbReference type="FunFam" id="4.10.240.10:FF:000003">
    <property type="entry name" value="C6 transcription factor (Leu3)"/>
    <property type="match status" value="1"/>
</dbReference>
<dbReference type="EMBL" id="VXIT01000001">
    <property type="protein sequence ID" value="KAA6415581.1"/>
    <property type="molecule type" value="Genomic_DNA"/>
</dbReference>
<organism evidence="11 12">
    <name type="scientific">Lasallia pustulata</name>
    <dbReference type="NCBI Taxonomy" id="136370"/>
    <lineage>
        <taxon>Eukaryota</taxon>
        <taxon>Fungi</taxon>
        <taxon>Dikarya</taxon>
        <taxon>Ascomycota</taxon>
        <taxon>Pezizomycotina</taxon>
        <taxon>Lecanoromycetes</taxon>
        <taxon>OSLEUM clade</taxon>
        <taxon>Umbilicariomycetidae</taxon>
        <taxon>Umbilicariales</taxon>
        <taxon>Umbilicariaceae</taxon>
        <taxon>Lasallia</taxon>
    </lineage>
</organism>
<dbReference type="Gene3D" id="4.10.240.10">
    <property type="entry name" value="Zn(2)-C6 fungal-type DNA-binding domain"/>
    <property type="match status" value="1"/>
</dbReference>
<dbReference type="GO" id="GO:0000976">
    <property type="term" value="F:transcription cis-regulatory region binding"/>
    <property type="evidence" value="ECO:0007669"/>
    <property type="project" value="TreeGrafter"/>
</dbReference>
<keyword evidence="6" id="KW-0804">Transcription</keyword>
<comment type="caution">
    <text evidence="11">The sequence shown here is derived from an EMBL/GenBank/DDBJ whole genome shotgun (WGS) entry which is preliminary data.</text>
</comment>
<evidence type="ECO:0000256" key="2">
    <source>
        <dbReference type="ARBA" id="ARBA00022723"/>
    </source>
</evidence>
<evidence type="ECO:0000313" key="12">
    <source>
        <dbReference type="Proteomes" id="UP000324767"/>
    </source>
</evidence>
<evidence type="ECO:0000256" key="1">
    <source>
        <dbReference type="ARBA" id="ARBA00004123"/>
    </source>
</evidence>
<name>A0A5M8Q3J4_9LECA</name>
<sequence>MNTLHEPALGLPTTGLPPTNPSSTADLQTNLARNNSALASPTATKAGGRKRTQSWDTSPGSVEDGDDEDGQEERRRQPGVKRACNECRQQKLRCNVVQEPFSVCSRCQRLNLECKIESSFKRIGKRSKNAEMEREIVELRRQLAAQHASPIAQHTTVIKAPTSNSQSPNISHIPSTLDQYMGSQEAVASLLDLRSGLDGGAYLRSPSGQMIPPKRLENVVLIHDRVQELFRHFFTFYYPFLPLLEPDKSPDYYYDASPLLFWTVVAVAARRYHVDANLLNSLIAPMSRLLWATISDVPQSYHVVKALCILCTWPLPISSTSSDPTFMLSGLMMQIAMQIGLHRPSHAQDFTKFRVELREEELKDRVKTWATCNVVAQRVATGYGQPPSTYYDWSLITTNSNDANFKLPEEIEARLLIERFSDKVTRSLYSNRSDAVGLVADTERSILTTFLARDFEELEQKLQPNIPEINSLYLRAAYLHLRLSALFDSPTSKDYRSDLLALWLSATSFLECALTLESAAGPILTYSTNYIMQMIVAAGFTLLKLLNSFFANHVDLEYGKNLFNRTIWAIRTISVSMNDLPSRLAEVLAQLWRGGGAGSLVASGNERGAGGSVDGSLMLKVRCRMSMSLVFDSVWRWREEFQAKGKGNLESAVHNPTNPDSAADSNNTHSHSSASSVSAPVDPALPPPPSAVALNSSAAQASSSASSSHHPSLGAAGQSLGAGAGGWA</sequence>
<dbReference type="InterPro" id="IPR051089">
    <property type="entry name" value="prtT"/>
</dbReference>
<dbReference type="GO" id="GO:0001216">
    <property type="term" value="F:DNA-binding transcription activator activity"/>
    <property type="evidence" value="ECO:0007669"/>
    <property type="project" value="UniProtKB-ARBA"/>
</dbReference>
<feature type="region of interest" description="Disordered" evidence="9">
    <location>
        <begin position="1"/>
        <end position="81"/>
    </location>
</feature>
<dbReference type="PANTHER" id="PTHR31845">
    <property type="entry name" value="FINGER DOMAIN PROTEIN, PUTATIVE-RELATED"/>
    <property type="match status" value="1"/>
</dbReference>
<accession>A0A5M8Q3J4</accession>
<feature type="compositionally biased region" description="Low complexity" evidence="9">
    <location>
        <begin position="661"/>
        <end position="682"/>
    </location>
</feature>
<keyword evidence="4" id="KW-0805">Transcription regulation</keyword>